<dbReference type="InterPro" id="IPR013783">
    <property type="entry name" value="Ig-like_fold"/>
</dbReference>
<dbReference type="PANTHER" id="PTHR11890">
    <property type="entry name" value="INTERLEUKIN-1 RECEPTOR FAMILY MEMBER"/>
    <property type="match status" value="1"/>
</dbReference>
<feature type="signal peptide" evidence="4">
    <location>
        <begin position="1"/>
        <end position="27"/>
    </location>
</feature>
<dbReference type="InterPro" id="IPR015621">
    <property type="entry name" value="IL-1_rcpt_fam"/>
</dbReference>
<evidence type="ECO:0000313" key="7">
    <source>
        <dbReference type="Proteomes" id="UP000314294"/>
    </source>
</evidence>
<reference evidence="6 7" key="1">
    <citation type="submission" date="2019-03" db="EMBL/GenBank/DDBJ databases">
        <title>First draft genome of Liparis tanakae, snailfish: a comprehensive survey of snailfish specific genes.</title>
        <authorList>
            <person name="Kim W."/>
            <person name="Song I."/>
            <person name="Jeong J.-H."/>
            <person name="Kim D."/>
            <person name="Kim S."/>
            <person name="Ryu S."/>
            <person name="Song J.Y."/>
            <person name="Lee S.K."/>
        </authorList>
    </citation>
    <scope>NUCLEOTIDE SEQUENCE [LARGE SCALE GENOMIC DNA]</scope>
    <source>
        <tissue evidence="6">Muscle</tissue>
    </source>
</reference>
<name>A0A4Z2EML3_9TELE</name>
<keyword evidence="1" id="KW-1015">Disulfide bond</keyword>
<evidence type="ECO:0000259" key="5">
    <source>
        <dbReference type="PROSITE" id="PS50835"/>
    </source>
</evidence>
<sequence>MKTVSHHVLRLCRASFVFTLLFLLVGGTPPAVSHSGCLDRGESSGGAVRVLEGEAGWLSCPLFSHPSIYNFTSAQSAGHTLLWHRTPQGHGLQQPVPDSWRISRDEERLWLQPANGNDTGRYTCTLSNSSFCSRMSLRLRVLPPDRAVRSSACEPAVAVATQSISVPLQSDAVLDCPELQEAQRSAEEEEAQVTWSHLCGRTSFTLYREQKGGRLQIHVMLSSFEGLYFCRVQFRRTGRLLHFTRSLNVSAIYSEVSLLCRGSFPFINSSWEIWWTVDGKTLDQLAGQHRFSRADRQERYVHGDRWEDSVLRIHDFQPQDLNREYNCSVRNDRGFETRRVRLELEGEPL</sequence>
<dbReference type="InterPro" id="IPR003599">
    <property type="entry name" value="Ig_sub"/>
</dbReference>
<feature type="domain" description="Ig-like" evidence="5">
    <location>
        <begin position="254"/>
        <end position="343"/>
    </location>
</feature>
<dbReference type="AlphaFoldDB" id="A0A4Z2EML3"/>
<dbReference type="SMART" id="SM00409">
    <property type="entry name" value="IG"/>
    <property type="match status" value="3"/>
</dbReference>
<dbReference type="PROSITE" id="PS50835">
    <property type="entry name" value="IG_LIKE"/>
    <property type="match status" value="3"/>
</dbReference>
<dbReference type="OrthoDB" id="9166379at2759"/>
<dbReference type="Gene3D" id="2.60.40.10">
    <property type="entry name" value="Immunoglobulins"/>
    <property type="match status" value="3"/>
</dbReference>
<dbReference type="EMBL" id="SRLO01005181">
    <property type="protein sequence ID" value="TNN29810.1"/>
    <property type="molecule type" value="Genomic_DNA"/>
</dbReference>
<evidence type="ECO:0000313" key="6">
    <source>
        <dbReference type="EMBL" id="TNN29810.1"/>
    </source>
</evidence>
<evidence type="ECO:0000256" key="3">
    <source>
        <dbReference type="ARBA" id="ARBA00023319"/>
    </source>
</evidence>
<gene>
    <name evidence="6" type="primary">Il1rap_0</name>
    <name evidence="6" type="ORF">EYF80_060042</name>
</gene>
<evidence type="ECO:0000256" key="2">
    <source>
        <dbReference type="ARBA" id="ARBA00023180"/>
    </source>
</evidence>
<dbReference type="Proteomes" id="UP000314294">
    <property type="component" value="Unassembled WGS sequence"/>
</dbReference>
<dbReference type="PANTHER" id="PTHR11890:SF20">
    <property type="entry name" value="INTERLEUKIN-1 RECEPTOR ACCESSORY PROTEIN"/>
    <property type="match status" value="1"/>
</dbReference>
<dbReference type="InterPro" id="IPR036179">
    <property type="entry name" value="Ig-like_dom_sf"/>
</dbReference>
<proteinExistence type="predicted"/>
<feature type="domain" description="Ig-like" evidence="5">
    <location>
        <begin position="155"/>
        <end position="248"/>
    </location>
</feature>
<organism evidence="6 7">
    <name type="scientific">Liparis tanakae</name>
    <name type="common">Tanaka's snailfish</name>
    <dbReference type="NCBI Taxonomy" id="230148"/>
    <lineage>
        <taxon>Eukaryota</taxon>
        <taxon>Metazoa</taxon>
        <taxon>Chordata</taxon>
        <taxon>Craniata</taxon>
        <taxon>Vertebrata</taxon>
        <taxon>Euteleostomi</taxon>
        <taxon>Actinopterygii</taxon>
        <taxon>Neopterygii</taxon>
        <taxon>Teleostei</taxon>
        <taxon>Neoteleostei</taxon>
        <taxon>Acanthomorphata</taxon>
        <taxon>Eupercaria</taxon>
        <taxon>Perciformes</taxon>
        <taxon>Cottioidei</taxon>
        <taxon>Cottales</taxon>
        <taxon>Liparidae</taxon>
        <taxon>Liparis</taxon>
    </lineage>
</organism>
<keyword evidence="6" id="KW-0675">Receptor</keyword>
<evidence type="ECO:0000256" key="1">
    <source>
        <dbReference type="ARBA" id="ARBA00023157"/>
    </source>
</evidence>
<dbReference type="InterPro" id="IPR007110">
    <property type="entry name" value="Ig-like_dom"/>
</dbReference>
<keyword evidence="4" id="KW-0732">Signal</keyword>
<comment type="caution">
    <text evidence="6">The sequence shown here is derived from an EMBL/GenBank/DDBJ whole genome shotgun (WGS) entry which is preliminary data.</text>
</comment>
<keyword evidence="3" id="KW-0393">Immunoglobulin domain</keyword>
<protein>
    <submittedName>
        <fullName evidence="6">Interleukin-1 receptor accessory protein</fullName>
    </submittedName>
</protein>
<keyword evidence="7" id="KW-1185">Reference proteome</keyword>
<keyword evidence="2" id="KW-0325">Glycoprotein</keyword>
<feature type="chain" id="PRO_5021287294" evidence="4">
    <location>
        <begin position="28"/>
        <end position="349"/>
    </location>
</feature>
<accession>A0A4Z2EML3</accession>
<evidence type="ECO:0000256" key="4">
    <source>
        <dbReference type="SAM" id="SignalP"/>
    </source>
</evidence>
<dbReference type="SUPFAM" id="SSF48726">
    <property type="entry name" value="Immunoglobulin"/>
    <property type="match status" value="2"/>
</dbReference>
<feature type="domain" description="Ig-like" evidence="5">
    <location>
        <begin position="30"/>
        <end position="140"/>
    </location>
</feature>